<name>A0A0F8W7S4_9ZZZZ</name>
<reference evidence="1" key="1">
    <citation type="journal article" date="2015" name="Nature">
        <title>Complex archaea that bridge the gap between prokaryotes and eukaryotes.</title>
        <authorList>
            <person name="Spang A."/>
            <person name="Saw J.H."/>
            <person name="Jorgensen S.L."/>
            <person name="Zaremba-Niedzwiedzka K."/>
            <person name="Martijn J."/>
            <person name="Lind A.E."/>
            <person name="van Eijk R."/>
            <person name="Schleper C."/>
            <person name="Guy L."/>
            <person name="Ettema T.J."/>
        </authorList>
    </citation>
    <scope>NUCLEOTIDE SEQUENCE</scope>
</reference>
<protein>
    <submittedName>
        <fullName evidence="1">Uncharacterized protein</fullName>
    </submittedName>
</protein>
<accession>A0A0F8W7S4</accession>
<dbReference type="AlphaFoldDB" id="A0A0F8W7S4"/>
<proteinExistence type="predicted"/>
<comment type="caution">
    <text evidence="1">The sequence shown here is derived from an EMBL/GenBank/DDBJ whole genome shotgun (WGS) entry which is preliminary data.</text>
</comment>
<sequence length="54" mass="6526">KGAYVLAFNGSSAQEIGLWLLKTSRNDKKRKELREKMYVIQEYNKKNTWKRYRS</sequence>
<gene>
    <name evidence="1" type="ORF">LCGC14_3167510</name>
</gene>
<dbReference type="EMBL" id="LAZR01070201">
    <property type="protein sequence ID" value="KKK44110.1"/>
    <property type="molecule type" value="Genomic_DNA"/>
</dbReference>
<organism evidence="1">
    <name type="scientific">marine sediment metagenome</name>
    <dbReference type="NCBI Taxonomy" id="412755"/>
    <lineage>
        <taxon>unclassified sequences</taxon>
        <taxon>metagenomes</taxon>
        <taxon>ecological metagenomes</taxon>
    </lineage>
</organism>
<evidence type="ECO:0000313" key="1">
    <source>
        <dbReference type="EMBL" id="KKK44110.1"/>
    </source>
</evidence>
<feature type="non-terminal residue" evidence="1">
    <location>
        <position position="1"/>
    </location>
</feature>